<evidence type="ECO:0000313" key="2">
    <source>
        <dbReference type="EMBL" id="SHL89261.1"/>
    </source>
</evidence>
<evidence type="ECO:0000313" key="3">
    <source>
        <dbReference type="Proteomes" id="UP000184444"/>
    </source>
</evidence>
<organism evidence="2 3">
    <name type="scientific">Paracoccus solventivorans</name>
    <dbReference type="NCBI Taxonomy" id="53463"/>
    <lineage>
        <taxon>Bacteria</taxon>
        <taxon>Pseudomonadati</taxon>
        <taxon>Pseudomonadota</taxon>
        <taxon>Alphaproteobacteria</taxon>
        <taxon>Rhodobacterales</taxon>
        <taxon>Paracoccaceae</taxon>
        <taxon>Paracoccus</taxon>
    </lineage>
</organism>
<proteinExistence type="predicted"/>
<dbReference type="STRING" id="53463.SAMN05444389_10212"/>
<gene>
    <name evidence="2" type="ORF">SAMN05444389_10212</name>
</gene>
<name>A0A1M7EBU8_9RHOB</name>
<dbReference type="RefSeq" id="WP_200796404.1">
    <property type="nucleotide sequence ID" value="NZ_FRCK01000002.1"/>
</dbReference>
<keyword evidence="1" id="KW-1133">Transmembrane helix</keyword>
<keyword evidence="1" id="KW-0472">Membrane</keyword>
<accession>A0A1M7EBU8</accession>
<dbReference type="EMBL" id="FRCK01000002">
    <property type="protein sequence ID" value="SHL89261.1"/>
    <property type="molecule type" value="Genomic_DNA"/>
</dbReference>
<sequence>MTIYDMLIWGGAVLTALGLAGILWCILAVTRARRARLDDAAMRATMQRVVAVNMGALAASVLGLMAVIMGIMLR</sequence>
<keyword evidence="1" id="KW-0812">Transmembrane</keyword>
<feature type="transmembrane region" description="Helical" evidence="1">
    <location>
        <begin position="6"/>
        <end position="29"/>
    </location>
</feature>
<dbReference type="Proteomes" id="UP000184444">
    <property type="component" value="Unassembled WGS sequence"/>
</dbReference>
<feature type="transmembrane region" description="Helical" evidence="1">
    <location>
        <begin position="50"/>
        <end position="73"/>
    </location>
</feature>
<dbReference type="AlphaFoldDB" id="A0A1M7EBU8"/>
<keyword evidence="3" id="KW-1185">Reference proteome</keyword>
<reference evidence="3" key="1">
    <citation type="submission" date="2016-11" db="EMBL/GenBank/DDBJ databases">
        <authorList>
            <person name="Varghese N."/>
            <person name="Submissions S."/>
        </authorList>
    </citation>
    <scope>NUCLEOTIDE SEQUENCE [LARGE SCALE GENOMIC DNA]</scope>
    <source>
        <strain evidence="3">DSM 6637</strain>
    </source>
</reference>
<protein>
    <submittedName>
        <fullName evidence="2">Uncharacterized protein</fullName>
    </submittedName>
</protein>
<evidence type="ECO:0000256" key="1">
    <source>
        <dbReference type="SAM" id="Phobius"/>
    </source>
</evidence>